<comment type="caution">
    <text evidence="4">The sequence shown here is derived from an EMBL/GenBank/DDBJ whole genome shotgun (WGS) entry which is preliminary data.</text>
</comment>
<evidence type="ECO:0000313" key="4">
    <source>
        <dbReference type="EMBL" id="OAO18130.1"/>
    </source>
</evidence>
<feature type="signal peptide" evidence="3">
    <location>
        <begin position="1"/>
        <end position="17"/>
    </location>
</feature>
<feature type="chain" id="PRO_5008274706" evidence="3">
    <location>
        <begin position="18"/>
        <end position="376"/>
    </location>
</feature>
<dbReference type="STRING" id="478820.A0A196SM39"/>
<feature type="region of interest" description="Disordered" evidence="1">
    <location>
        <begin position="269"/>
        <end position="376"/>
    </location>
</feature>
<sequence length="376" mass="42034">MKCISVLFALLCAVALCSELRMESSRPFGRSLEESSIPFTACGTWDSGCRSTETNSFKTTIRFNGKDKEVPTGIVITSMAYSGAECSGNAVLDEEITYGFESMEVKDLYPYALTVARNVSSFSVKFNEWKYFGKDVTCTNMELGKTYSLADAQCVDGDGKDVFEILRSTESGYNYYFFDGNVLRDNDSSAYDYSSSKGCSQPMTWLVWVVVVVVVVIVIVVIVVLVMSNKKKEMKKQPKKEPKEEKKPESVSVEMKAVEVMPAEVKPVEVKPAEEKTEEKPVEVKPAETKPVEEAKPTEVKPAEEVKPEEVKPEEKTEEKPAEEVKPEEKPEEKPAEEVKPEEKPAEETKPVEEVKPEKPAEEVKPEEKPAEDVKP</sequence>
<accession>A0A196SM39</accession>
<keyword evidence="3" id="KW-0732">Signal</keyword>
<evidence type="ECO:0000313" key="5">
    <source>
        <dbReference type="Proteomes" id="UP000078348"/>
    </source>
</evidence>
<gene>
    <name evidence="4" type="ORF">AV274_0114</name>
</gene>
<reference evidence="4 5" key="1">
    <citation type="submission" date="2016-05" db="EMBL/GenBank/DDBJ databases">
        <title>Nuclear genome of Blastocystis sp. subtype 1 NandII.</title>
        <authorList>
            <person name="Gentekaki E."/>
            <person name="Curtis B."/>
            <person name="Stairs C."/>
            <person name="Eme L."/>
            <person name="Herman E."/>
            <person name="Klimes V."/>
            <person name="Arias M.C."/>
            <person name="Elias M."/>
            <person name="Hilliou F."/>
            <person name="Klute M."/>
            <person name="Malik S.-B."/>
            <person name="Pightling A."/>
            <person name="Rachubinski R."/>
            <person name="Salas D."/>
            <person name="Schlacht A."/>
            <person name="Suga H."/>
            <person name="Archibald J."/>
            <person name="Ball S.G."/>
            <person name="Clark G."/>
            <person name="Dacks J."/>
            <person name="Van Der Giezen M."/>
            <person name="Tsaousis A."/>
            <person name="Roger A."/>
        </authorList>
    </citation>
    <scope>NUCLEOTIDE SEQUENCE [LARGE SCALE GENOMIC DNA]</scope>
    <source>
        <strain evidence="5">ATCC 50177 / NandII</strain>
    </source>
</reference>
<keyword evidence="5" id="KW-1185">Reference proteome</keyword>
<feature type="region of interest" description="Disordered" evidence="1">
    <location>
        <begin position="233"/>
        <end position="255"/>
    </location>
</feature>
<proteinExistence type="predicted"/>
<dbReference type="Proteomes" id="UP000078348">
    <property type="component" value="Unassembled WGS sequence"/>
</dbReference>
<organism evidence="4 5">
    <name type="scientific">Blastocystis sp. subtype 1 (strain ATCC 50177 / NandII)</name>
    <dbReference type="NCBI Taxonomy" id="478820"/>
    <lineage>
        <taxon>Eukaryota</taxon>
        <taxon>Sar</taxon>
        <taxon>Stramenopiles</taxon>
        <taxon>Bigyra</taxon>
        <taxon>Opalozoa</taxon>
        <taxon>Opalinata</taxon>
        <taxon>Blastocystidae</taxon>
        <taxon>Blastocystis</taxon>
    </lineage>
</organism>
<dbReference type="AlphaFoldDB" id="A0A196SM39"/>
<evidence type="ECO:0000256" key="1">
    <source>
        <dbReference type="SAM" id="MobiDB-lite"/>
    </source>
</evidence>
<protein>
    <submittedName>
        <fullName evidence="4">Trans-sialidase</fullName>
    </submittedName>
</protein>
<evidence type="ECO:0000256" key="3">
    <source>
        <dbReference type="SAM" id="SignalP"/>
    </source>
</evidence>
<keyword evidence="2" id="KW-0472">Membrane</keyword>
<keyword evidence="2" id="KW-1133">Transmembrane helix</keyword>
<feature type="compositionally biased region" description="Basic and acidic residues" evidence="1">
    <location>
        <begin position="235"/>
        <end position="249"/>
    </location>
</feature>
<evidence type="ECO:0000256" key="2">
    <source>
        <dbReference type="SAM" id="Phobius"/>
    </source>
</evidence>
<feature type="transmembrane region" description="Helical" evidence="2">
    <location>
        <begin position="205"/>
        <end position="227"/>
    </location>
</feature>
<name>A0A196SM39_BLAHN</name>
<dbReference type="EMBL" id="LXWW01000005">
    <property type="protein sequence ID" value="OAO18130.1"/>
    <property type="molecule type" value="Genomic_DNA"/>
</dbReference>
<keyword evidence="2" id="KW-0812">Transmembrane</keyword>